<sequence>MWVGLLEYRGGPYGDVGNQDFWVSVSAHHSTFVYGNIAQTQPNIYTLLLSSSLVPLLLRKEHSPERRRFMAVARLIRPLRQWPQVQNRYRSLTVLDRLLFSSSLVTVATIVTLHSFSFATDTSSRRSVCHRSRGLRLPNSPTLPNLQKEDGETGDSDTDGKTSRNQKKREVAALGQEVFEALTLVKRLGPNVREGKRTQFNYIGKLLREVEPELMDTLIQAANVGDQITLQHLASLQPQIMEDEDDDEESESEDEDEVSQAHTNIASRWFDGLISKDMTITNEVYSINSVDFDRLELRKLVRRVHSMKDKRQGVTEENDGAKIDAEIMGAEKSLTRFLGDIARQLPNE</sequence>
<protein>
    <submittedName>
        <fullName evidence="2">Uncharacterized protein</fullName>
    </submittedName>
</protein>
<dbReference type="AlphaFoldDB" id="A0AAV5MGV6"/>
<dbReference type="SUPFAM" id="SSF158710">
    <property type="entry name" value="PSPTO4464-like"/>
    <property type="match status" value="1"/>
</dbReference>
<dbReference type="PANTHER" id="PTHR36898:SF1">
    <property type="entry name" value="OS04G0250700 PROTEIN"/>
    <property type="match status" value="1"/>
</dbReference>
<keyword evidence="3" id="KW-1185">Reference proteome</keyword>
<organism evidence="2 3">
    <name type="scientific">Rubroshorea leprosula</name>
    <dbReference type="NCBI Taxonomy" id="152421"/>
    <lineage>
        <taxon>Eukaryota</taxon>
        <taxon>Viridiplantae</taxon>
        <taxon>Streptophyta</taxon>
        <taxon>Embryophyta</taxon>
        <taxon>Tracheophyta</taxon>
        <taxon>Spermatophyta</taxon>
        <taxon>Magnoliopsida</taxon>
        <taxon>eudicotyledons</taxon>
        <taxon>Gunneridae</taxon>
        <taxon>Pentapetalae</taxon>
        <taxon>rosids</taxon>
        <taxon>malvids</taxon>
        <taxon>Malvales</taxon>
        <taxon>Dipterocarpaceae</taxon>
        <taxon>Rubroshorea</taxon>
    </lineage>
</organism>
<dbReference type="InterPro" id="IPR023153">
    <property type="entry name" value="DarP_sf"/>
</dbReference>
<accession>A0AAV5MGV6</accession>
<dbReference type="Proteomes" id="UP001054252">
    <property type="component" value="Unassembled WGS sequence"/>
</dbReference>
<evidence type="ECO:0000313" key="3">
    <source>
        <dbReference type="Proteomes" id="UP001054252"/>
    </source>
</evidence>
<feature type="region of interest" description="Disordered" evidence="1">
    <location>
        <begin position="241"/>
        <end position="261"/>
    </location>
</feature>
<name>A0AAV5MGV6_9ROSI</name>
<dbReference type="PANTHER" id="PTHR36898">
    <property type="entry name" value="OSJNBB0026I12.6 PROTEIN"/>
    <property type="match status" value="1"/>
</dbReference>
<proteinExistence type="predicted"/>
<feature type="compositionally biased region" description="Acidic residues" evidence="1">
    <location>
        <begin position="241"/>
        <end position="258"/>
    </location>
</feature>
<feature type="region of interest" description="Disordered" evidence="1">
    <location>
        <begin position="129"/>
        <end position="169"/>
    </location>
</feature>
<evidence type="ECO:0000313" key="2">
    <source>
        <dbReference type="EMBL" id="GKV48763.1"/>
    </source>
</evidence>
<dbReference type="Gene3D" id="1.10.60.30">
    <property type="entry name" value="PSPTO4464-like domains"/>
    <property type="match status" value="1"/>
</dbReference>
<dbReference type="EMBL" id="BPVZ01000269">
    <property type="protein sequence ID" value="GKV48763.1"/>
    <property type="molecule type" value="Genomic_DNA"/>
</dbReference>
<dbReference type="InterPro" id="IPR006839">
    <property type="entry name" value="DarP"/>
</dbReference>
<comment type="caution">
    <text evidence="2">The sequence shown here is derived from an EMBL/GenBank/DDBJ whole genome shotgun (WGS) entry which is preliminary data.</text>
</comment>
<dbReference type="Pfam" id="PF04751">
    <property type="entry name" value="DarP"/>
    <property type="match status" value="1"/>
</dbReference>
<evidence type="ECO:0000256" key="1">
    <source>
        <dbReference type="SAM" id="MobiDB-lite"/>
    </source>
</evidence>
<reference evidence="2 3" key="1">
    <citation type="journal article" date="2021" name="Commun. Biol.">
        <title>The genome of Shorea leprosula (Dipterocarpaceae) highlights the ecological relevance of drought in aseasonal tropical rainforests.</title>
        <authorList>
            <person name="Ng K.K.S."/>
            <person name="Kobayashi M.J."/>
            <person name="Fawcett J.A."/>
            <person name="Hatakeyama M."/>
            <person name="Paape T."/>
            <person name="Ng C.H."/>
            <person name="Ang C.C."/>
            <person name="Tnah L.H."/>
            <person name="Lee C.T."/>
            <person name="Nishiyama T."/>
            <person name="Sese J."/>
            <person name="O'Brien M.J."/>
            <person name="Copetti D."/>
            <person name="Mohd Noor M.I."/>
            <person name="Ong R.C."/>
            <person name="Putra M."/>
            <person name="Sireger I.Z."/>
            <person name="Indrioko S."/>
            <person name="Kosugi Y."/>
            <person name="Izuno A."/>
            <person name="Isagi Y."/>
            <person name="Lee S.L."/>
            <person name="Shimizu K.K."/>
        </authorList>
    </citation>
    <scope>NUCLEOTIDE SEQUENCE [LARGE SCALE GENOMIC DNA]</scope>
    <source>
        <strain evidence="2">214</strain>
    </source>
</reference>
<gene>
    <name evidence="2" type="ORF">SLEP1_g55558</name>
</gene>